<feature type="domain" description="AAA+ ATPase" evidence="2">
    <location>
        <begin position="223"/>
        <end position="405"/>
    </location>
</feature>
<dbReference type="AlphaFoldDB" id="G2J8Q2"/>
<dbReference type="InterPro" id="IPR004482">
    <property type="entry name" value="Mg_chelat-rel"/>
</dbReference>
<dbReference type="InterPro" id="IPR003593">
    <property type="entry name" value="AAA+_ATPase"/>
</dbReference>
<dbReference type="Gene3D" id="3.40.50.300">
    <property type="entry name" value="P-loop containing nucleotide triphosphate hydrolases"/>
    <property type="match status" value="1"/>
</dbReference>
<dbReference type="SMART" id="SM00382">
    <property type="entry name" value="AAA"/>
    <property type="match status" value="1"/>
</dbReference>
<dbReference type="InterPro" id="IPR000523">
    <property type="entry name" value="Mg_chelatse_chII-like_cat_dom"/>
</dbReference>
<dbReference type="Pfam" id="PF13541">
    <property type="entry name" value="ChlI"/>
    <property type="match status" value="1"/>
</dbReference>
<evidence type="ECO:0000313" key="3">
    <source>
        <dbReference type="EMBL" id="CCD29149.1"/>
    </source>
</evidence>
<accession>G2J8Q2</accession>
<reference evidence="3 4" key="1">
    <citation type="submission" date="2011-08" db="EMBL/GenBank/DDBJ databases">
        <title>The genome of the obligate endobacterium of an arbuscular mycorrhizal fungus reveals an interphylum network of nutritional interactions.</title>
        <authorList>
            <person name="Ghignone S."/>
            <person name="Salvioli A."/>
            <person name="Anca I."/>
            <person name="Lumini E."/>
            <person name="Ortu G."/>
            <person name="Petiti L."/>
            <person name="Cruveiller S."/>
            <person name="Bianciotto V."/>
            <person name="Piffanelli P."/>
            <person name="Lanfranco L."/>
            <person name="Bonfante P."/>
        </authorList>
    </citation>
    <scope>NUCLEOTIDE SEQUENCE [LARGE SCALE GENOMIC DNA]</scope>
    <source>
        <strain evidence="3 4">BEG34</strain>
    </source>
</reference>
<dbReference type="EMBL" id="CAFB01000038">
    <property type="protein sequence ID" value="CCD29149.1"/>
    <property type="molecule type" value="Genomic_DNA"/>
</dbReference>
<dbReference type="STRING" id="1070319.CAGGBEG34_210009"/>
<dbReference type="Gene3D" id="3.30.230.10">
    <property type="match status" value="1"/>
</dbReference>
<dbReference type="InterPro" id="IPR020568">
    <property type="entry name" value="Ribosomal_Su5_D2-typ_SF"/>
</dbReference>
<name>G2J8Q2_9BURK</name>
<dbReference type="GO" id="GO:0005524">
    <property type="term" value="F:ATP binding"/>
    <property type="evidence" value="ECO:0007669"/>
    <property type="project" value="InterPro"/>
</dbReference>
<comment type="similarity">
    <text evidence="1">Belongs to the Mg-chelatase subunits D/I family. ComM subfamily.</text>
</comment>
<dbReference type="PANTHER" id="PTHR32039:SF7">
    <property type="entry name" value="COMPETENCE PROTEIN COMM"/>
    <property type="match status" value="1"/>
</dbReference>
<evidence type="ECO:0000313" key="4">
    <source>
        <dbReference type="Proteomes" id="UP000054051"/>
    </source>
</evidence>
<dbReference type="Pfam" id="PF01078">
    <property type="entry name" value="Mg_chelatase"/>
    <property type="match status" value="1"/>
</dbReference>
<comment type="caution">
    <text evidence="3">The sequence shown here is derived from an EMBL/GenBank/DDBJ whole genome shotgun (WGS) entry which is preliminary data.</text>
</comment>
<dbReference type="Proteomes" id="UP000054051">
    <property type="component" value="Unassembled WGS sequence"/>
</dbReference>
<dbReference type="PANTHER" id="PTHR32039">
    <property type="entry name" value="MAGNESIUM-CHELATASE SUBUNIT CHLI"/>
    <property type="match status" value="1"/>
</dbReference>
<organism evidence="3 4">
    <name type="scientific">Candidatus Glomeribacter gigasporarum BEG34</name>
    <dbReference type="NCBI Taxonomy" id="1070319"/>
    <lineage>
        <taxon>Bacteria</taxon>
        <taxon>Pseudomonadati</taxon>
        <taxon>Pseudomonadota</taxon>
        <taxon>Betaproteobacteria</taxon>
        <taxon>Burkholderiales</taxon>
        <taxon>Burkholderiaceae</taxon>
        <taxon>Candidatus Glomeribacter</taxon>
    </lineage>
</organism>
<evidence type="ECO:0000259" key="2">
    <source>
        <dbReference type="SMART" id="SM00382"/>
    </source>
</evidence>
<dbReference type="SUPFAM" id="SSF54211">
    <property type="entry name" value="Ribosomal protein S5 domain 2-like"/>
    <property type="match status" value="1"/>
</dbReference>
<dbReference type="eggNOG" id="COG0606">
    <property type="taxonomic scope" value="Bacteria"/>
</dbReference>
<dbReference type="RefSeq" id="WP_006682386.1">
    <property type="nucleotide sequence ID" value="NZ_CAFB01000038.1"/>
</dbReference>
<sequence>MSIAIVRSRALTVASAPEVTVEAHLANGLPSFSVVGLPDPEVRESRERVRAALQNCHFEFPLRRITVNLAPADLPKESGHFDLPIALGILAASGQLPLDTLHAREFAGELSFTGALRPIRGAFAMACGLARQFQHRSDSDSHTTPPELYLPLTNAAEAALIPGIAVFGAPDLPTLCAHLSGVPDKRLQPVAPAASAPAGPLPDLAEIIGQSAAKRALEIAAAGAHHLLMIGPPGAGKSMLAMRLPGILPPMTDEEALTSAALLSSSAAGFTPAQWKRRPFRAPHHCASAAALAGGGNPPHPGEITLAHHGVLFLDELTEFDRRVLEMLREPLETGFIIISRAARRAEFPAACQLVAAMNPCPCGWLGDSRGRCRCAPDVVARYQRKLSGPLLERIDLQIEVPALAPAELMNRPAAESSAVVAARVRAAYARQIKRQHCSNRALAHAQIERLCQPDASGKALLHKAGTRFGWSARTYYRVLKVARTIADLAAAEQPDATHIAEAIQYRRALRRGCAAGEC</sequence>
<gene>
    <name evidence="3" type="ORF">CAGGBEG34_210009</name>
</gene>
<dbReference type="SUPFAM" id="SSF52540">
    <property type="entry name" value="P-loop containing nucleoside triphosphate hydrolases"/>
    <property type="match status" value="1"/>
</dbReference>
<protein>
    <submittedName>
        <fullName evidence="3">Mg chelatase related protein</fullName>
    </submittedName>
</protein>
<dbReference type="Pfam" id="PF13335">
    <property type="entry name" value="Mg_chelatase_C"/>
    <property type="match status" value="1"/>
</dbReference>
<dbReference type="OrthoDB" id="9813147at2"/>
<dbReference type="InterPro" id="IPR025158">
    <property type="entry name" value="Mg_chelat-rel_C"/>
</dbReference>
<dbReference type="InterPro" id="IPR014721">
    <property type="entry name" value="Ribsml_uS5_D2-typ_fold_subgr"/>
</dbReference>
<keyword evidence="4" id="KW-1185">Reference proteome</keyword>
<evidence type="ECO:0000256" key="1">
    <source>
        <dbReference type="ARBA" id="ARBA00006354"/>
    </source>
</evidence>
<dbReference type="InterPro" id="IPR045006">
    <property type="entry name" value="CHLI-like"/>
</dbReference>
<dbReference type="InterPro" id="IPR027417">
    <property type="entry name" value="P-loop_NTPase"/>
</dbReference>
<dbReference type="NCBIfam" id="TIGR00368">
    <property type="entry name" value="YifB family Mg chelatase-like AAA ATPase"/>
    <property type="match status" value="1"/>
</dbReference>
<proteinExistence type="inferred from homology"/>